<accession>A0A3L6ZX11</accession>
<evidence type="ECO:0000256" key="1">
    <source>
        <dbReference type="SAM" id="Phobius"/>
    </source>
</evidence>
<sequence>MIVVVWAFALLTAGLHVLVFVWESLLISRPAVHSRIFAIPAADVPAIRLWAFGVGFYNLFLACGLIAGVFLWATGSVDVGRALVFYLCTILFLSGVVLLIADRMSLGRERGSGIGGALSQGIPPLIALIAMAFT</sequence>
<dbReference type="EMBL" id="RCUV01000005">
    <property type="protein sequence ID" value="RLP72566.1"/>
    <property type="molecule type" value="Genomic_DNA"/>
</dbReference>
<evidence type="ECO:0000313" key="3">
    <source>
        <dbReference type="Proteomes" id="UP000270299"/>
    </source>
</evidence>
<keyword evidence="3" id="KW-1185">Reference proteome</keyword>
<reference evidence="2 3" key="1">
    <citation type="submission" date="2018-10" db="EMBL/GenBank/DDBJ databases">
        <authorList>
            <person name="Li J."/>
        </authorList>
    </citation>
    <scope>NUCLEOTIDE SEQUENCE [LARGE SCALE GENOMIC DNA]</scope>
    <source>
        <strain evidence="2 3">CCTCC AB209002</strain>
    </source>
</reference>
<comment type="caution">
    <text evidence="2">The sequence shown here is derived from an EMBL/GenBank/DDBJ whole genome shotgun (WGS) entry which is preliminary data.</text>
</comment>
<name>A0A3L6ZX11_9MICO</name>
<feature type="transmembrane region" description="Helical" evidence="1">
    <location>
        <begin position="6"/>
        <end position="28"/>
    </location>
</feature>
<feature type="transmembrane region" description="Helical" evidence="1">
    <location>
        <begin position="113"/>
        <end position="133"/>
    </location>
</feature>
<dbReference type="Pfam" id="PF06993">
    <property type="entry name" value="DUF1304"/>
    <property type="match status" value="1"/>
</dbReference>
<keyword evidence="1" id="KW-0472">Membrane</keyword>
<feature type="transmembrane region" description="Helical" evidence="1">
    <location>
        <begin position="49"/>
        <end position="73"/>
    </location>
</feature>
<organism evidence="2 3">
    <name type="scientific">Mycetocola manganoxydans</name>
    <dbReference type="NCBI Taxonomy" id="699879"/>
    <lineage>
        <taxon>Bacteria</taxon>
        <taxon>Bacillati</taxon>
        <taxon>Actinomycetota</taxon>
        <taxon>Actinomycetes</taxon>
        <taxon>Micrococcales</taxon>
        <taxon>Microbacteriaceae</taxon>
        <taxon>Mycetocola</taxon>
    </lineage>
</organism>
<gene>
    <name evidence="2" type="ORF">D9V29_05360</name>
</gene>
<dbReference type="OrthoDB" id="9803832at2"/>
<protein>
    <submittedName>
        <fullName evidence="2">DUF1304 domain-containing protein</fullName>
    </submittedName>
</protein>
<dbReference type="RefSeq" id="WP_121672283.1">
    <property type="nucleotide sequence ID" value="NZ_BMXM01000001.1"/>
</dbReference>
<evidence type="ECO:0000313" key="2">
    <source>
        <dbReference type="EMBL" id="RLP72566.1"/>
    </source>
</evidence>
<dbReference type="InterPro" id="IPR009732">
    <property type="entry name" value="DUF1304"/>
</dbReference>
<proteinExistence type="predicted"/>
<keyword evidence="1" id="KW-1133">Transmembrane helix</keyword>
<keyword evidence="1" id="KW-0812">Transmembrane</keyword>
<feature type="transmembrane region" description="Helical" evidence="1">
    <location>
        <begin position="79"/>
        <end position="101"/>
    </location>
</feature>
<dbReference type="Proteomes" id="UP000270299">
    <property type="component" value="Unassembled WGS sequence"/>
</dbReference>
<dbReference type="AlphaFoldDB" id="A0A3L6ZX11"/>